<dbReference type="PIRSF" id="PIRSF000521">
    <property type="entry name" value="Transaminase_4ab_Lys_Orn"/>
    <property type="match status" value="1"/>
</dbReference>
<dbReference type="GO" id="GO:0030170">
    <property type="term" value="F:pyridoxal phosphate binding"/>
    <property type="evidence" value="ECO:0007669"/>
    <property type="project" value="InterPro"/>
</dbReference>
<dbReference type="NCBIfam" id="NF004767">
    <property type="entry name" value="PRK06105.1"/>
    <property type="match status" value="1"/>
</dbReference>
<dbReference type="AlphaFoldDB" id="A0A9E6ZSM6"/>
<gene>
    <name evidence="6" type="ORF">K9D25_11270</name>
</gene>
<protein>
    <submittedName>
        <fullName evidence="6">Aminotransferase</fullName>
    </submittedName>
</protein>
<keyword evidence="4 5" id="KW-0663">Pyridoxal phosphate</keyword>
<dbReference type="GO" id="GO:0004015">
    <property type="term" value="F:adenosylmethionine-8-amino-7-oxononanoate transaminase activity"/>
    <property type="evidence" value="ECO:0007669"/>
    <property type="project" value="TreeGrafter"/>
</dbReference>
<dbReference type="KEGG" id="apol:K9D25_11270"/>
<dbReference type="GO" id="GO:0009102">
    <property type="term" value="P:biotin biosynthetic process"/>
    <property type="evidence" value="ECO:0007669"/>
    <property type="project" value="TreeGrafter"/>
</dbReference>
<dbReference type="GO" id="GO:0009448">
    <property type="term" value="P:gamma-aminobutyric acid metabolic process"/>
    <property type="evidence" value="ECO:0007669"/>
    <property type="project" value="TreeGrafter"/>
</dbReference>
<dbReference type="Gene3D" id="3.40.640.10">
    <property type="entry name" value="Type I PLP-dependent aspartate aminotransferase-like (Major domain)"/>
    <property type="match status" value="1"/>
</dbReference>
<dbReference type="InterPro" id="IPR005814">
    <property type="entry name" value="Aminotrans_3"/>
</dbReference>
<dbReference type="PANTHER" id="PTHR42684">
    <property type="entry name" value="ADENOSYLMETHIONINE-8-AMINO-7-OXONONANOATE AMINOTRANSFERASE"/>
    <property type="match status" value="1"/>
</dbReference>
<dbReference type="FunFam" id="3.40.640.10:FF:000014">
    <property type="entry name" value="Adenosylmethionine-8-amino-7-oxononanoate aminotransferase, probable"/>
    <property type="match status" value="1"/>
</dbReference>
<dbReference type="PANTHER" id="PTHR42684:SF3">
    <property type="entry name" value="ADENOSYLMETHIONINE-8-AMINO-7-OXONONANOATE AMINOTRANSFERASE"/>
    <property type="match status" value="1"/>
</dbReference>
<dbReference type="RefSeq" id="WP_244375226.1">
    <property type="nucleotide sequence ID" value="NZ_CP083239.1"/>
</dbReference>
<evidence type="ECO:0000313" key="7">
    <source>
        <dbReference type="Proteomes" id="UP000831684"/>
    </source>
</evidence>
<evidence type="ECO:0000256" key="1">
    <source>
        <dbReference type="ARBA" id="ARBA00008954"/>
    </source>
</evidence>
<comment type="similarity">
    <text evidence="1 5">Belongs to the class-III pyridoxal-phosphate-dependent aminotransferase family.</text>
</comment>
<accession>A0A9E6ZSM6</accession>
<keyword evidence="2 6" id="KW-0032">Aminotransferase</keyword>
<dbReference type="NCBIfam" id="NF005682">
    <property type="entry name" value="PRK07480.1"/>
    <property type="match status" value="1"/>
</dbReference>
<reference evidence="6" key="1">
    <citation type="submission" date="2021-09" db="EMBL/GenBank/DDBJ databases">
        <title>Network and meta-omics reveal the key degrader and cooperation patterns in an efficient 1,4-dioxane-degrading microbial community.</title>
        <authorList>
            <person name="Dai C."/>
        </authorList>
    </citation>
    <scope>NUCLEOTIDE SEQUENCE</scope>
    <source>
        <strain evidence="6">ZM13</strain>
    </source>
</reference>
<evidence type="ECO:0000256" key="5">
    <source>
        <dbReference type="RuleBase" id="RU003560"/>
    </source>
</evidence>
<dbReference type="Pfam" id="PF00202">
    <property type="entry name" value="Aminotran_3"/>
    <property type="match status" value="1"/>
</dbReference>
<dbReference type="EMBL" id="CP083239">
    <property type="protein sequence ID" value="UOK69347.1"/>
    <property type="molecule type" value="Genomic_DNA"/>
</dbReference>
<dbReference type="CDD" id="cd00610">
    <property type="entry name" value="OAT_like"/>
    <property type="match status" value="1"/>
</dbReference>
<dbReference type="InterPro" id="IPR015421">
    <property type="entry name" value="PyrdxlP-dep_Trfase_major"/>
</dbReference>
<dbReference type="Proteomes" id="UP000831684">
    <property type="component" value="Chromosome"/>
</dbReference>
<dbReference type="SUPFAM" id="SSF53383">
    <property type="entry name" value="PLP-dependent transferases"/>
    <property type="match status" value="1"/>
</dbReference>
<proteinExistence type="inferred from homology"/>
<sequence>MLTNLQARDVETLIHPYTNLVAVRETGPLILERGKGVWVHDVDGKPYLEGMAGLWCTALGYGNEELVEAAATQMRKLPFTHIFGGKSHDPAIELAEKLKEIAPVPISKVFFTSSGSEANDTQMKLVWYMNNALGRPKKKKIIARMRGYHGVTIAAASLTGLAGNHNDFDLPIAGVRHTTAPHHYRLAEPGESEADFATRLAADLEALIIAEGPETVAAFIAEPVMGAGGVIVPPATYYPKIQAVLKKYDVFFIGDEVITGFGRLGTAFGSEAMEMRPDSISVAKALSSAYQPIGAVMVPELMYEAMLTESSKLGSFGHGYTYSGHPVAAAVAVKTLEIYERESIFERVRAKIPQFDARRAALEDHPLVGEARGKGLVGAVELVADKKTKRQFDPKLGMAAKCVAFCQQEGLILRNVFGDAVTICPPLVISPAEIDELFDRLTRALDKTLDYAVRENLLAA</sequence>
<evidence type="ECO:0000256" key="4">
    <source>
        <dbReference type="ARBA" id="ARBA00022898"/>
    </source>
</evidence>
<evidence type="ECO:0000256" key="3">
    <source>
        <dbReference type="ARBA" id="ARBA00022679"/>
    </source>
</evidence>
<evidence type="ECO:0000256" key="2">
    <source>
        <dbReference type="ARBA" id="ARBA00022576"/>
    </source>
</evidence>
<dbReference type="InterPro" id="IPR015422">
    <property type="entry name" value="PyrdxlP-dep_Trfase_small"/>
</dbReference>
<organism evidence="6 7">
    <name type="scientific">Ancylobacter polymorphus</name>
    <dbReference type="NCBI Taxonomy" id="223390"/>
    <lineage>
        <taxon>Bacteria</taxon>
        <taxon>Pseudomonadati</taxon>
        <taxon>Pseudomonadota</taxon>
        <taxon>Alphaproteobacteria</taxon>
        <taxon>Hyphomicrobiales</taxon>
        <taxon>Xanthobacteraceae</taxon>
        <taxon>Ancylobacter</taxon>
    </lineage>
</organism>
<keyword evidence="3" id="KW-0808">Transferase</keyword>
<name>A0A9E6ZSM6_9HYPH</name>
<dbReference type="Gene3D" id="3.90.1150.10">
    <property type="entry name" value="Aspartate Aminotransferase, domain 1"/>
    <property type="match status" value="1"/>
</dbReference>
<evidence type="ECO:0000313" key="6">
    <source>
        <dbReference type="EMBL" id="UOK69347.1"/>
    </source>
</evidence>
<dbReference type="InterPro" id="IPR015424">
    <property type="entry name" value="PyrdxlP-dep_Trfase"/>
</dbReference>